<protein>
    <submittedName>
        <fullName evidence="6">Uncharacterized protein</fullName>
    </submittedName>
</protein>
<keyword evidence="7" id="KW-1185">Reference proteome</keyword>
<name>A0A8J5XZQ6_9ROSI</name>
<feature type="transmembrane region" description="Helical" evidence="5">
    <location>
        <begin position="16"/>
        <end position="38"/>
    </location>
</feature>
<evidence type="ECO:0000256" key="5">
    <source>
        <dbReference type="SAM" id="Phobius"/>
    </source>
</evidence>
<dbReference type="GO" id="GO:0015165">
    <property type="term" value="F:pyrimidine nucleotide-sugar transmembrane transporter activity"/>
    <property type="evidence" value="ECO:0007669"/>
    <property type="project" value="InterPro"/>
</dbReference>
<feature type="transmembrane region" description="Helical" evidence="5">
    <location>
        <begin position="59"/>
        <end position="84"/>
    </location>
</feature>
<dbReference type="PANTHER" id="PTHR10231">
    <property type="entry name" value="NUCLEOTIDE-SUGAR TRANSMEMBRANE TRANSPORTER"/>
    <property type="match status" value="1"/>
</dbReference>
<keyword evidence="2 5" id="KW-0812">Transmembrane</keyword>
<sequence length="97" mass="10852">MYLTSNSYQIARVQDALLTACKLANVFLVNGIAVSMVMKYADNIVKLRYDPKFHLKFHCLFNVVQVYSTSVAMLLTAVVSVFLFGFNLTLAFFLGAT</sequence>
<evidence type="ECO:0000256" key="3">
    <source>
        <dbReference type="ARBA" id="ARBA00022989"/>
    </source>
</evidence>
<keyword evidence="4 5" id="KW-0472">Membrane</keyword>
<keyword evidence="3 5" id="KW-1133">Transmembrane helix</keyword>
<proteinExistence type="predicted"/>
<gene>
    <name evidence="6" type="ORF">CXB51_036327</name>
</gene>
<comment type="subcellular location">
    <subcellularLocation>
        <location evidence="1">Membrane</location>
        <topology evidence="1">Multi-pass membrane protein</topology>
    </subcellularLocation>
</comment>
<dbReference type="GO" id="GO:0000139">
    <property type="term" value="C:Golgi membrane"/>
    <property type="evidence" value="ECO:0007669"/>
    <property type="project" value="InterPro"/>
</dbReference>
<evidence type="ECO:0000256" key="1">
    <source>
        <dbReference type="ARBA" id="ARBA00004141"/>
    </source>
</evidence>
<accession>A0A8J5XZQ6</accession>
<dbReference type="EMBL" id="JAHUZN010000013">
    <property type="protein sequence ID" value="KAG8471856.1"/>
    <property type="molecule type" value="Genomic_DNA"/>
</dbReference>
<reference evidence="6 7" key="1">
    <citation type="journal article" date="2021" name="bioRxiv">
        <title>The Gossypium anomalum genome as a resource for cotton improvement and evolutionary analysis of hybrid incompatibility.</title>
        <authorList>
            <person name="Grover C.E."/>
            <person name="Yuan D."/>
            <person name="Arick M.A."/>
            <person name="Miller E.R."/>
            <person name="Hu G."/>
            <person name="Peterson D.G."/>
            <person name="Wendel J.F."/>
            <person name="Udall J.A."/>
        </authorList>
    </citation>
    <scope>NUCLEOTIDE SEQUENCE [LARGE SCALE GENOMIC DNA]</scope>
    <source>
        <strain evidence="6">JFW-Udall</strain>
        <tissue evidence="6">Leaf</tissue>
    </source>
</reference>
<comment type="caution">
    <text evidence="6">The sequence shown here is derived from an EMBL/GenBank/DDBJ whole genome shotgun (WGS) entry which is preliminary data.</text>
</comment>
<dbReference type="AlphaFoldDB" id="A0A8J5XZQ6"/>
<dbReference type="InterPro" id="IPR007271">
    <property type="entry name" value="Nuc_sug_transpt"/>
</dbReference>
<evidence type="ECO:0000313" key="7">
    <source>
        <dbReference type="Proteomes" id="UP000701853"/>
    </source>
</evidence>
<dbReference type="OrthoDB" id="1001055at2759"/>
<evidence type="ECO:0000313" key="6">
    <source>
        <dbReference type="EMBL" id="KAG8471856.1"/>
    </source>
</evidence>
<evidence type="ECO:0000256" key="4">
    <source>
        <dbReference type="ARBA" id="ARBA00023136"/>
    </source>
</evidence>
<dbReference type="Proteomes" id="UP000701853">
    <property type="component" value="Chromosome 13"/>
</dbReference>
<organism evidence="6 7">
    <name type="scientific">Gossypium anomalum</name>
    <dbReference type="NCBI Taxonomy" id="47600"/>
    <lineage>
        <taxon>Eukaryota</taxon>
        <taxon>Viridiplantae</taxon>
        <taxon>Streptophyta</taxon>
        <taxon>Embryophyta</taxon>
        <taxon>Tracheophyta</taxon>
        <taxon>Spermatophyta</taxon>
        <taxon>Magnoliopsida</taxon>
        <taxon>eudicotyledons</taxon>
        <taxon>Gunneridae</taxon>
        <taxon>Pentapetalae</taxon>
        <taxon>rosids</taxon>
        <taxon>malvids</taxon>
        <taxon>Malvales</taxon>
        <taxon>Malvaceae</taxon>
        <taxon>Malvoideae</taxon>
        <taxon>Gossypium</taxon>
    </lineage>
</organism>
<evidence type="ECO:0000256" key="2">
    <source>
        <dbReference type="ARBA" id="ARBA00022692"/>
    </source>
</evidence>